<dbReference type="EMBL" id="SZNK01000001">
    <property type="protein sequence ID" value="TKI59347.1"/>
    <property type="molecule type" value="Genomic_DNA"/>
</dbReference>
<name>A0A4U2YEJ0_9BACL</name>
<dbReference type="Proteomes" id="UP000307841">
    <property type="component" value="Unassembled WGS sequence"/>
</dbReference>
<reference evidence="1 2" key="1">
    <citation type="submission" date="2019-04" db="EMBL/GenBank/DDBJ databases">
        <title>Whole genome sequencing of Brevibacillus sp. TGS2-1.</title>
        <authorList>
            <person name="Choi A."/>
        </authorList>
    </citation>
    <scope>NUCLEOTIDE SEQUENCE [LARGE SCALE GENOMIC DNA]</scope>
    <source>
        <strain evidence="1 2">TGS2-1</strain>
    </source>
</reference>
<dbReference type="Pfam" id="PF14433">
    <property type="entry name" value="SUKH-3"/>
    <property type="match status" value="1"/>
</dbReference>
<accession>A0A4U2YEJ0</accession>
<dbReference type="InterPro" id="IPR037883">
    <property type="entry name" value="Knr4/Smi1-like_sf"/>
</dbReference>
<evidence type="ECO:0008006" key="3">
    <source>
        <dbReference type="Google" id="ProtNLM"/>
    </source>
</evidence>
<evidence type="ECO:0000313" key="1">
    <source>
        <dbReference type="EMBL" id="TKI59347.1"/>
    </source>
</evidence>
<proteinExistence type="predicted"/>
<keyword evidence="2" id="KW-1185">Reference proteome</keyword>
<protein>
    <recommendedName>
        <fullName evidence="3">SUKH-3 domain-containing protein</fullName>
    </recommendedName>
</protein>
<organism evidence="1 2">
    <name type="scientific">Brevibacillus antibioticus</name>
    <dbReference type="NCBI Taxonomy" id="2570228"/>
    <lineage>
        <taxon>Bacteria</taxon>
        <taxon>Bacillati</taxon>
        <taxon>Bacillota</taxon>
        <taxon>Bacilli</taxon>
        <taxon>Bacillales</taxon>
        <taxon>Paenibacillaceae</taxon>
        <taxon>Brevibacillus</taxon>
    </lineage>
</organism>
<dbReference type="SUPFAM" id="SSF160631">
    <property type="entry name" value="SMI1/KNR4-like"/>
    <property type="match status" value="1"/>
</dbReference>
<dbReference type="InterPro" id="IPR025850">
    <property type="entry name" value="SUKH-3"/>
</dbReference>
<dbReference type="RefSeq" id="WP_137033482.1">
    <property type="nucleotide sequence ID" value="NZ_SZNK01000001.1"/>
</dbReference>
<comment type="caution">
    <text evidence="1">The sequence shown here is derived from an EMBL/GenBank/DDBJ whole genome shotgun (WGS) entry which is preliminary data.</text>
</comment>
<gene>
    <name evidence="1" type="ORF">E8L90_16310</name>
</gene>
<dbReference type="Gene3D" id="3.40.1580.10">
    <property type="entry name" value="SMI1/KNR4-like"/>
    <property type="match status" value="1"/>
</dbReference>
<dbReference type="OrthoDB" id="1918885at2"/>
<sequence length="135" mass="15133">MSNETMKILRNSGWYEGRNIDTKEIEENLEKLGFIIYPEVKKFLAEFGNLVIEDTINDETHNTGVKFRSQGAFKAEEKYAQENLVPVGFIDSDNLVLFVSESGKVYCSTGKLGDNAKEAWESLIGGSGGKPWGRF</sequence>
<dbReference type="AlphaFoldDB" id="A0A4U2YEJ0"/>
<evidence type="ECO:0000313" key="2">
    <source>
        <dbReference type="Proteomes" id="UP000307841"/>
    </source>
</evidence>